<dbReference type="Proteomes" id="UP001516588">
    <property type="component" value="Unassembled WGS sequence"/>
</dbReference>
<evidence type="ECO:0008006" key="4">
    <source>
        <dbReference type="Google" id="ProtNLM"/>
    </source>
</evidence>
<dbReference type="Gene3D" id="2.170.120.30">
    <property type="match status" value="2"/>
</dbReference>
<accession>A0ABR9QV05</accession>
<protein>
    <recommendedName>
        <fullName evidence="4">YbbR domain-containing protein</fullName>
    </recommendedName>
</protein>
<sequence>MLQNKKVNAIIAIVAAILVWAFVVGMVNPGVTKRFTDIPVQLINQDSLTQDGLAVDSTDITSIDVTLSGDRADINKIEEGDIQVTADLYGRHEGSNYVSLEVQLPRGISLDSRSEDRILINIGQLVTAEKSVEAKLTGEVAADTEMSGAEVDPETMTIYGTRKNVDKVDRIEAVVNAKLLNSDESTHDVAVKPVDSSGKEVAYVTTSRETASVTASLINFKEVPLKVDTTGSLPEGYELEGISAPDTVHIEGSAEDLSEITSVTADDIDISGITEDTRVRLSINLPEGVKIKDSDRLYATVNVRGPSTGEFTFAGNEIQIEGLQEGLGASITDSVQVSISGAASSVSGLTKEDIIVTVNVTGLSEGEHSVPVSVTAEGNATVEASPSTVMVVITSN</sequence>
<comment type="caution">
    <text evidence="2">The sequence shown here is derived from an EMBL/GenBank/DDBJ whole genome shotgun (WGS) entry which is preliminary data.</text>
</comment>
<keyword evidence="1" id="KW-0472">Membrane</keyword>
<dbReference type="RefSeq" id="WP_226384357.1">
    <property type="nucleotide sequence ID" value="NZ_JADCKA010000001.1"/>
</dbReference>
<dbReference type="Gene3D" id="2.170.120.40">
    <property type="entry name" value="YbbR-like domain"/>
    <property type="match status" value="2"/>
</dbReference>
<proteinExistence type="predicted"/>
<dbReference type="EMBL" id="JADCKA010000001">
    <property type="protein sequence ID" value="MBE5034685.1"/>
    <property type="molecule type" value="Genomic_DNA"/>
</dbReference>
<evidence type="ECO:0000256" key="1">
    <source>
        <dbReference type="SAM" id="Phobius"/>
    </source>
</evidence>
<keyword evidence="1" id="KW-0812">Transmembrane</keyword>
<gene>
    <name evidence="2" type="ORF">INF20_00075</name>
</gene>
<keyword evidence="3" id="KW-1185">Reference proteome</keyword>
<name>A0ABR9QV05_9FIRM</name>
<feature type="transmembrane region" description="Helical" evidence="1">
    <location>
        <begin position="7"/>
        <end position="27"/>
    </location>
</feature>
<dbReference type="InterPro" id="IPR012505">
    <property type="entry name" value="YbbR"/>
</dbReference>
<dbReference type="PANTHER" id="PTHR37804:SF1">
    <property type="entry name" value="CDAA REGULATORY PROTEIN CDAR"/>
    <property type="match status" value="1"/>
</dbReference>
<dbReference type="PANTHER" id="PTHR37804">
    <property type="entry name" value="CDAA REGULATORY PROTEIN CDAR"/>
    <property type="match status" value="1"/>
</dbReference>
<evidence type="ECO:0000313" key="2">
    <source>
        <dbReference type="EMBL" id="MBE5034685.1"/>
    </source>
</evidence>
<keyword evidence="1" id="KW-1133">Transmembrane helix</keyword>
<organism evidence="2 3">
    <name type="scientific">Gallibacter intestinalis</name>
    <dbReference type="NCBI Taxonomy" id="2779356"/>
    <lineage>
        <taxon>Bacteria</taxon>
        <taxon>Bacillati</taxon>
        <taxon>Bacillota</taxon>
        <taxon>Clostridia</taxon>
        <taxon>Eubacteriales</taxon>
        <taxon>Eubacteriaceae</taxon>
        <taxon>Gallibacter</taxon>
    </lineage>
</organism>
<dbReference type="InterPro" id="IPR053154">
    <property type="entry name" value="c-di-AMP_regulator"/>
</dbReference>
<evidence type="ECO:0000313" key="3">
    <source>
        <dbReference type="Proteomes" id="UP001516588"/>
    </source>
</evidence>
<reference evidence="2 3" key="1">
    <citation type="submission" date="2020-10" db="EMBL/GenBank/DDBJ databases">
        <title>ChiBAC.</title>
        <authorList>
            <person name="Zenner C."/>
            <person name="Hitch T.C.A."/>
            <person name="Clavel T."/>
        </authorList>
    </citation>
    <scope>NUCLEOTIDE SEQUENCE [LARGE SCALE GENOMIC DNA]</scope>
    <source>
        <strain evidence="2 3">DSM 108706</strain>
    </source>
</reference>
<dbReference type="Pfam" id="PF07949">
    <property type="entry name" value="YbbR"/>
    <property type="match status" value="4"/>
</dbReference>